<evidence type="ECO:0000313" key="2">
    <source>
        <dbReference type="EMBL" id="CAE6512553.1"/>
    </source>
</evidence>
<name>A0A1I4TUG1_9PROT</name>
<dbReference type="PROSITE" id="PS50943">
    <property type="entry name" value="HTH_CROC1"/>
    <property type="match status" value="1"/>
</dbReference>
<dbReference type="InterPro" id="IPR001387">
    <property type="entry name" value="Cro/C1-type_HTH"/>
</dbReference>
<gene>
    <name evidence="2" type="ORF">NMYAN_40135</name>
    <name evidence="3" type="ORF">SAMN05421880_1351</name>
</gene>
<dbReference type="EMBL" id="CAJNAP010000034">
    <property type="protein sequence ID" value="CAE6512553.1"/>
    <property type="molecule type" value="Genomic_DNA"/>
</dbReference>
<dbReference type="OrthoDB" id="9809434at2"/>
<accession>A0A1I4TUG1</accession>
<dbReference type="CDD" id="cd00093">
    <property type="entry name" value="HTH_XRE"/>
    <property type="match status" value="1"/>
</dbReference>
<dbReference type="SMART" id="SM00530">
    <property type="entry name" value="HTH_XRE"/>
    <property type="match status" value="1"/>
</dbReference>
<sequence>MRMSKFMREILDKAKKTDEFWMDSAKLDFALELERQRRASGKSYKDIAKALDTSAAYVSKIFRGDANLTIESMVKLSRSLGCNLYLNLKQISEDKETIKVIANKLAQDDMQGFKFDGTQSTTRVMNRHKTALHLQDAA</sequence>
<evidence type="ECO:0000313" key="4">
    <source>
        <dbReference type="Proteomes" id="UP000199561"/>
    </source>
</evidence>
<keyword evidence="4" id="KW-1185">Reference proteome</keyword>
<dbReference type="GO" id="GO:0003677">
    <property type="term" value="F:DNA binding"/>
    <property type="evidence" value="ECO:0007669"/>
    <property type="project" value="InterPro"/>
</dbReference>
<reference evidence="3 4" key="1">
    <citation type="submission" date="2016-10" db="EMBL/GenBank/DDBJ databases">
        <authorList>
            <person name="de Groot N.N."/>
        </authorList>
    </citation>
    <scope>NUCLEOTIDE SEQUENCE [LARGE SCALE GENOMIC DNA]</scope>
    <source>
        <strain evidence="3 4">Nm146</strain>
    </source>
</reference>
<reference evidence="2" key="2">
    <citation type="submission" date="2021-02" db="EMBL/GenBank/DDBJ databases">
        <authorList>
            <person name="Han P."/>
        </authorList>
    </citation>
    <scope>NUCLEOTIDE SEQUENCE</scope>
    <source>
        <strain evidence="2">Nitrosomonas nitrosa 18-3D</strain>
    </source>
</reference>
<organism evidence="3 4">
    <name type="scientific">Nitrosomonas nitrosa</name>
    <dbReference type="NCBI Taxonomy" id="52442"/>
    <lineage>
        <taxon>Bacteria</taxon>
        <taxon>Pseudomonadati</taxon>
        <taxon>Pseudomonadota</taxon>
        <taxon>Betaproteobacteria</taxon>
        <taxon>Nitrosomonadales</taxon>
        <taxon>Nitrosomonadaceae</taxon>
        <taxon>Nitrosomonas</taxon>
    </lineage>
</organism>
<evidence type="ECO:0000259" key="1">
    <source>
        <dbReference type="PROSITE" id="PS50943"/>
    </source>
</evidence>
<evidence type="ECO:0000313" key="3">
    <source>
        <dbReference type="EMBL" id="SFM80210.1"/>
    </source>
</evidence>
<dbReference type="Pfam" id="PF01381">
    <property type="entry name" value="HTH_3"/>
    <property type="match status" value="1"/>
</dbReference>
<dbReference type="EMBL" id="FOUF01000035">
    <property type="protein sequence ID" value="SFM80210.1"/>
    <property type="molecule type" value="Genomic_DNA"/>
</dbReference>
<feature type="domain" description="HTH cro/C1-type" evidence="1">
    <location>
        <begin position="33"/>
        <end position="87"/>
    </location>
</feature>
<protein>
    <submittedName>
        <fullName evidence="3">Helix-turn-helix</fullName>
    </submittedName>
</protein>
<dbReference type="SUPFAM" id="SSF47413">
    <property type="entry name" value="lambda repressor-like DNA-binding domains"/>
    <property type="match status" value="1"/>
</dbReference>
<dbReference type="AlphaFoldDB" id="A0A1I4TUG1"/>
<dbReference type="RefSeq" id="WP_090671843.1">
    <property type="nucleotide sequence ID" value="NZ_CAJNAP010000034.1"/>
</dbReference>
<dbReference type="STRING" id="52442.SAMN05421880_1351"/>
<dbReference type="Gene3D" id="1.10.260.40">
    <property type="entry name" value="lambda repressor-like DNA-binding domains"/>
    <property type="match status" value="1"/>
</dbReference>
<proteinExistence type="predicted"/>
<dbReference type="InterPro" id="IPR010982">
    <property type="entry name" value="Lambda_DNA-bd_dom_sf"/>
</dbReference>
<dbReference type="Proteomes" id="UP000199561">
    <property type="component" value="Unassembled WGS sequence"/>
</dbReference>
<dbReference type="Proteomes" id="UP000601736">
    <property type="component" value="Unassembled WGS sequence"/>
</dbReference>